<comment type="similarity">
    <text evidence="1">Belongs to the peptidase S51 family.</text>
</comment>
<name>A0A520N6Z6_9GAMM</name>
<evidence type="ECO:0000256" key="4">
    <source>
        <dbReference type="ARBA" id="ARBA00022825"/>
    </source>
</evidence>
<evidence type="ECO:0000256" key="3">
    <source>
        <dbReference type="ARBA" id="ARBA00022801"/>
    </source>
</evidence>
<keyword evidence="3" id="KW-0378">Hydrolase</keyword>
<dbReference type="GO" id="GO:0006508">
    <property type="term" value="P:proteolysis"/>
    <property type="evidence" value="ECO:0007669"/>
    <property type="project" value="UniProtKB-KW"/>
</dbReference>
<keyword evidence="4" id="KW-0720">Serine protease</keyword>
<dbReference type="GO" id="GO:0008236">
    <property type="term" value="F:serine-type peptidase activity"/>
    <property type="evidence" value="ECO:0007669"/>
    <property type="project" value="UniProtKB-KW"/>
</dbReference>
<reference evidence="5 6" key="1">
    <citation type="submission" date="2019-02" db="EMBL/GenBank/DDBJ databases">
        <title>Prokaryotic population dynamics and viral predation in marine succession experiment using metagenomics: the confinement effect.</title>
        <authorList>
            <person name="Haro-Moreno J.M."/>
            <person name="Rodriguez-Valera F."/>
            <person name="Lopez-Perez M."/>
        </authorList>
    </citation>
    <scope>NUCLEOTIDE SEQUENCE [LARGE SCALE GENOMIC DNA]</scope>
    <source>
        <strain evidence="5">MED-G164</strain>
    </source>
</reference>
<dbReference type="PANTHER" id="PTHR20842:SF0">
    <property type="entry name" value="ALPHA-ASPARTYL DIPEPTIDASE"/>
    <property type="match status" value="1"/>
</dbReference>
<dbReference type="InterPro" id="IPR005320">
    <property type="entry name" value="Peptidase_S51"/>
</dbReference>
<accession>A0A520N6Z6</accession>
<evidence type="ECO:0000256" key="1">
    <source>
        <dbReference type="ARBA" id="ARBA00006534"/>
    </source>
</evidence>
<evidence type="ECO:0000313" key="5">
    <source>
        <dbReference type="EMBL" id="RZO29260.1"/>
    </source>
</evidence>
<dbReference type="AlphaFoldDB" id="A0A520N6Z6"/>
<dbReference type="EMBL" id="SHBJ01000001">
    <property type="protein sequence ID" value="RZO29260.1"/>
    <property type="molecule type" value="Genomic_DNA"/>
</dbReference>
<keyword evidence="2" id="KW-0645">Protease</keyword>
<dbReference type="Gene3D" id="3.40.50.880">
    <property type="match status" value="1"/>
</dbReference>
<sequence length="232" mass="25922">MRQIIAIGGGGFGREIKDLKIENYIINQCPKQNPSICFIPTATGDDSGYINNFYKAFDSLGCNTSHIDFFKRTINLENHILKQDIIFVGGGNTKSMLAVWKEWGLDKLLMDAYEGGTIMSGVSAGAICWFENGITDSWKDHQAVLPCLGFVKGNCCPHYDEEPERIPYVKEILEKNVLNKCYAIEGFCALHMIDDSPKFIVSFGSGNDSYNVSCKDNEIIHNQITNTTKIQL</sequence>
<evidence type="ECO:0000256" key="2">
    <source>
        <dbReference type="ARBA" id="ARBA00022670"/>
    </source>
</evidence>
<dbReference type="InterPro" id="IPR029062">
    <property type="entry name" value="Class_I_gatase-like"/>
</dbReference>
<dbReference type="PANTHER" id="PTHR20842">
    <property type="entry name" value="PROTEASE S51 ALPHA-ASPARTYL DIPEPTIDASE"/>
    <property type="match status" value="1"/>
</dbReference>
<dbReference type="SUPFAM" id="SSF52317">
    <property type="entry name" value="Class I glutamine amidotransferase-like"/>
    <property type="match status" value="1"/>
</dbReference>
<proteinExistence type="inferred from homology"/>
<gene>
    <name evidence="5" type="ORF">EVA97_00010</name>
</gene>
<comment type="caution">
    <text evidence="5">The sequence shown here is derived from an EMBL/GenBank/DDBJ whole genome shotgun (WGS) entry which is preliminary data.</text>
</comment>
<protein>
    <submittedName>
        <fullName evidence="5">Peptidase E</fullName>
    </submittedName>
</protein>
<dbReference type="Proteomes" id="UP000315283">
    <property type="component" value="Unassembled WGS sequence"/>
</dbReference>
<dbReference type="CDD" id="cd03146">
    <property type="entry name" value="GAT1_Peptidase_E"/>
    <property type="match status" value="1"/>
</dbReference>
<dbReference type="Pfam" id="PF03575">
    <property type="entry name" value="Peptidase_S51"/>
    <property type="match status" value="1"/>
</dbReference>
<evidence type="ECO:0000313" key="6">
    <source>
        <dbReference type="Proteomes" id="UP000315283"/>
    </source>
</evidence>
<organism evidence="5 6">
    <name type="scientific">SAR86 cluster bacterium</name>
    <dbReference type="NCBI Taxonomy" id="2030880"/>
    <lineage>
        <taxon>Bacteria</taxon>
        <taxon>Pseudomonadati</taxon>
        <taxon>Pseudomonadota</taxon>
        <taxon>Gammaproteobacteria</taxon>
        <taxon>SAR86 cluster</taxon>
    </lineage>
</organism>